<proteinExistence type="predicted"/>
<protein>
    <submittedName>
        <fullName evidence="2">Uncharacterized protein</fullName>
    </submittedName>
</protein>
<evidence type="ECO:0000313" key="2">
    <source>
        <dbReference type="EMBL" id="KAA9038534.1"/>
    </source>
</evidence>
<dbReference type="PROSITE" id="PS51257">
    <property type="entry name" value="PROKAR_LIPOPROTEIN"/>
    <property type="match status" value="1"/>
</dbReference>
<keyword evidence="1" id="KW-1133">Transmembrane helix</keyword>
<name>A0A5J5IFV9_9BACT</name>
<sequence length="167" mass="18695">MKEKIIYKAFLKTIFVVTLFTIFFSCKKDAIPPGDSAYDLNVVLRGDGKTFPHGSGYIEFRQDPDTARIVDLNTWVRNLEPNHSYLLQRAVNPVTDPGCSSTAWLTLGLGLTPQDIETDDHGNGHADLWRAVTSIARGTQFHIHFQIVDGVTMATVLTSDCYDYTVR</sequence>
<organism evidence="2 3">
    <name type="scientific">Ginsengibacter hankyongi</name>
    <dbReference type="NCBI Taxonomy" id="2607284"/>
    <lineage>
        <taxon>Bacteria</taxon>
        <taxon>Pseudomonadati</taxon>
        <taxon>Bacteroidota</taxon>
        <taxon>Chitinophagia</taxon>
        <taxon>Chitinophagales</taxon>
        <taxon>Chitinophagaceae</taxon>
        <taxon>Ginsengibacter</taxon>
    </lineage>
</organism>
<keyword evidence="3" id="KW-1185">Reference proteome</keyword>
<accession>A0A5J5IFV9</accession>
<evidence type="ECO:0000313" key="3">
    <source>
        <dbReference type="Proteomes" id="UP000326903"/>
    </source>
</evidence>
<comment type="caution">
    <text evidence="2">The sequence shown here is derived from an EMBL/GenBank/DDBJ whole genome shotgun (WGS) entry which is preliminary data.</text>
</comment>
<keyword evidence="1" id="KW-0812">Transmembrane</keyword>
<reference evidence="2 3" key="1">
    <citation type="submission" date="2019-09" db="EMBL/GenBank/DDBJ databases">
        <title>Draft genome sequence of Ginsengibacter sp. BR5-29.</title>
        <authorList>
            <person name="Im W.-T."/>
        </authorList>
    </citation>
    <scope>NUCLEOTIDE SEQUENCE [LARGE SCALE GENOMIC DNA]</scope>
    <source>
        <strain evidence="2 3">BR5-29</strain>
    </source>
</reference>
<evidence type="ECO:0000256" key="1">
    <source>
        <dbReference type="SAM" id="Phobius"/>
    </source>
</evidence>
<feature type="transmembrane region" description="Helical" evidence="1">
    <location>
        <begin position="5"/>
        <end position="24"/>
    </location>
</feature>
<dbReference type="Proteomes" id="UP000326903">
    <property type="component" value="Unassembled WGS sequence"/>
</dbReference>
<keyword evidence="1" id="KW-0472">Membrane</keyword>
<gene>
    <name evidence="2" type="ORF">FW778_13320</name>
</gene>
<dbReference type="RefSeq" id="WP_150415254.1">
    <property type="nucleotide sequence ID" value="NZ_VYQF01000003.1"/>
</dbReference>
<dbReference type="AlphaFoldDB" id="A0A5J5IFV9"/>
<dbReference type="EMBL" id="VYQF01000003">
    <property type="protein sequence ID" value="KAA9038534.1"/>
    <property type="molecule type" value="Genomic_DNA"/>
</dbReference>